<evidence type="ECO:0000313" key="1">
    <source>
        <dbReference type="EMBL" id="KAJ4426011.1"/>
    </source>
</evidence>
<evidence type="ECO:0008006" key="3">
    <source>
        <dbReference type="Google" id="ProtNLM"/>
    </source>
</evidence>
<name>A0ABQ8RWA4_PERAM</name>
<gene>
    <name evidence="1" type="ORF">ANN_27638</name>
</gene>
<feature type="non-terminal residue" evidence="1">
    <location>
        <position position="1"/>
    </location>
</feature>
<keyword evidence="2" id="KW-1185">Reference proteome</keyword>
<sequence>VLDVIKMEPALDLLGSQLHDNTYEMEGNEPLSEERNLSHLEVSGMKTESVDQSYDQKSEMKVEDTTPVPINFPMVKSEVPIKVEDTTPVPINFPVVKSEVPINVEDTTPVPISFPMLKTDVDEDLLDLDSVHEAEIVELTSEEDEVLIDTIVFQWIPSHCGILGSENVDALAKKGSTATYRPVTKSTYYTVKRFIKSTYLDFNKQNLITQSQGKKWNSLHHNPQLIPDLPRKSSVAAFRLATGHDCLAKHLHRIGIYQSPNCPLCNSNQEMDSEHLKICASVADLDNIFEKYWSARSQMTLLSNAWH</sequence>
<evidence type="ECO:0000313" key="2">
    <source>
        <dbReference type="Proteomes" id="UP001148838"/>
    </source>
</evidence>
<proteinExistence type="predicted"/>
<dbReference type="Proteomes" id="UP001148838">
    <property type="component" value="Unassembled WGS sequence"/>
</dbReference>
<protein>
    <recommendedName>
        <fullName evidence="3">RNase H type-1 domain-containing protein</fullName>
    </recommendedName>
</protein>
<accession>A0ABQ8RWA4</accession>
<dbReference type="EMBL" id="JAJSOF020000041">
    <property type="protein sequence ID" value="KAJ4426011.1"/>
    <property type="molecule type" value="Genomic_DNA"/>
</dbReference>
<organism evidence="1 2">
    <name type="scientific">Periplaneta americana</name>
    <name type="common">American cockroach</name>
    <name type="synonym">Blatta americana</name>
    <dbReference type="NCBI Taxonomy" id="6978"/>
    <lineage>
        <taxon>Eukaryota</taxon>
        <taxon>Metazoa</taxon>
        <taxon>Ecdysozoa</taxon>
        <taxon>Arthropoda</taxon>
        <taxon>Hexapoda</taxon>
        <taxon>Insecta</taxon>
        <taxon>Pterygota</taxon>
        <taxon>Neoptera</taxon>
        <taxon>Polyneoptera</taxon>
        <taxon>Dictyoptera</taxon>
        <taxon>Blattodea</taxon>
        <taxon>Blattoidea</taxon>
        <taxon>Blattidae</taxon>
        <taxon>Blattinae</taxon>
        <taxon>Periplaneta</taxon>
    </lineage>
</organism>
<comment type="caution">
    <text evidence="1">The sequence shown here is derived from an EMBL/GenBank/DDBJ whole genome shotgun (WGS) entry which is preliminary data.</text>
</comment>
<reference evidence="1 2" key="1">
    <citation type="journal article" date="2022" name="Allergy">
        <title>Genome assembly and annotation of Periplaneta americana reveal a comprehensive cockroach allergen profile.</title>
        <authorList>
            <person name="Wang L."/>
            <person name="Xiong Q."/>
            <person name="Saelim N."/>
            <person name="Wang L."/>
            <person name="Nong W."/>
            <person name="Wan A.T."/>
            <person name="Shi M."/>
            <person name="Liu X."/>
            <person name="Cao Q."/>
            <person name="Hui J.H.L."/>
            <person name="Sookrung N."/>
            <person name="Leung T.F."/>
            <person name="Tungtrongchitr A."/>
            <person name="Tsui S.K.W."/>
        </authorList>
    </citation>
    <scope>NUCLEOTIDE SEQUENCE [LARGE SCALE GENOMIC DNA]</scope>
    <source>
        <strain evidence="1">PWHHKU_190912</strain>
    </source>
</reference>